<gene>
    <name evidence="3" type="ORF">J437_LFUL006806</name>
</gene>
<keyword evidence="4" id="KW-1185">Reference proteome</keyword>
<dbReference type="Proteomes" id="UP000792457">
    <property type="component" value="Unassembled WGS sequence"/>
</dbReference>
<proteinExistence type="predicted"/>
<dbReference type="Pfam" id="PF13927">
    <property type="entry name" value="Ig_3"/>
    <property type="match status" value="1"/>
</dbReference>
<dbReference type="AlphaFoldDB" id="A0A8K0K4T1"/>
<protein>
    <recommendedName>
        <fullName evidence="2">Ig-like domain-containing protein</fullName>
    </recommendedName>
</protein>
<reference evidence="3" key="2">
    <citation type="submission" date="2017-10" db="EMBL/GenBank/DDBJ databases">
        <title>Ladona fulva Genome sequencing and assembly.</title>
        <authorList>
            <person name="Murali S."/>
            <person name="Richards S."/>
            <person name="Bandaranaike D."/>
            <person name="Bellair M."/>
            <person name="Blankenburg K."/>
            <person name="Chao H."/>
            <person name="Dinh H."/>
            <person name="Doddapaneni H."/>
            <person name="Dugan-Rocha S."/>
            <person name="Elkadiri S."/>
            <person name="Gnanaolivu R."/>
            <person name="Hernandez B."/>
            <person name="Skinner E."/>
            <person name="Javaid M."/>
            <person name="Lee S."/>
            <person name="Li M."/>
            <person name="Ming W."/>
            <person name="Munidasa M."/>
            <person name="Muniz J."/>
            <person name="Nguyen L."/>
            <person name="Hughes D."/>
            <person name="Osuji N."/>
            <person name="Pu L.-L."/>
            <person name="Puazo M."/>
            <person name="Qu C."/>
            <person name="Quiroz J."/>
            <person name="Raj R."/>
            <person name="Weissenberger G."/>
            <person name="Xin Y."/>
            <person name="Zou X."/>
            <person name="Han Y."/>
            <person name="Worley K."/>
            <person name="Muzny D."/>
            <person name="Gibbs R."/>
        </authorList>
    </citation>
    <scope>NUCLEOTIDE SEQUENCE</scope>
    <source>
        <strain evidence="3">Sampled in the wild</strain>
    </source>
</reference>
<feature type="compositionally biased region" description="Polar residues" evidence="1">
    <location>
        <begin position="1"/>
        <end position="17"/>
    </location>
</feature>
<dbReference type="InterPro" id="IPR007110">
    <property type="entry name" value="Ig-like_dom"/>
</dbReference>
<dbReference type="InterPro" id="IPR036179">
    <property type="entry name" value="Ig-like_dom_sf"/>
</dbReference>
<dbReference type="InterPro" id="IPR003598">
    <property type="entry name" value="Ig_sub2"/>
</dbReference>
<evidence type="ECO:0000313" key="3">
    <source>
        <dbReference type="EMBL" id="KAG8228355.1"/>
    </source>
</evidence>
<dbReference type="OrthoDB" id="5969272at2759"/>
<accession>A0A8K0K4T1</accession>
<dbReference type="SUPFAM" id="SSF48726">
    <property type="entry name" value="Immunoglobulin"/>
    <property type="match status" value="1"/>
</dbReference>
<evidence type="ECO:0000259" key="2">
    <source>
        <dbReference type="PROSITE" id="PS50835"/>
    </source>
</evidence>
<dbReference type="PROSITE" id="PS50835">
    <property type="entry name" value="IG_LIKE"/>
    <property type="match status" value="1"/>
</dbReference>
<name>A0A8K0K4T1_LADFU</name>
<organism evidence="3 4">
    <name type="scientific">Ladona fulva</name>
    <name type="common">Scarce chaser dragonfly</name>
    <name type="synonym">Libellula fulva</name>
    <dbReference type="NCBI Taxonomy" id="123851"/>
    <lineage>
        <taxon>Eukaryota</taxon>
        <taxon>Metazoa</taxon>
        <taxon>Ecdysozoa</taxon>
        <taxon>Arthropoda</taxon>
        <taxon>Hexapoda</taxon>
        <taxon>Insecta</taxon>
        <taxon>Pterygota</taxon>
        <taxon>Palaeoptera</taxon>
        <taxon>Odonata</taxon>
        <taxon>Epiprocta</taxon>
        <taxon>Anisoptera</taxon>
        <taxon>Libelluloidea</taxon>
        <taxon>Libellulidae</taxon>
        <taxon>Ladona</taxon>
    </lineage>
</organism>
<reference evidence="3" key="1">
    <citation type="submission" date="2013-04" db="EMBL/GenBank/DDBJ databases">
        <authorList>
            <person name="Qu J."/>
            <person name="Murali S.C."/>
            <person name="Bandaranaike D."/>
            <person name="Bellair M."/>
            <person name="Blankenburg K."/>
            <person name="Chao H."/>
            <person name="Dinh H."/>
            <person name="Doddapaneni H."/>
            <person name="Downs B."/>
            <person name="Dugan-Rocha S."/>
            <person name="Elkadiri S."/>
            <person name="Gnanaolivu R.D."/>
            <person name="Hernandez B."/>
            <person name="Javaid M."/>
            <person name="Jayaseelan J.C."/>
            <person name="Lee S."/>
            <person name="Li M."/>
            <person name="Ming W."/>
            <person name="Munidasa M."/>
            <person name="Muniz J."/>
            <person name="Nguyen L."/>
            <person name="Ongeri F."/>
            <person name="Osuji N."/>
            <person name="Pu L.-L."/>
            <person name="Puazo M."/>
            <person name="Qu C."/>
            <person name="Quiroz J."/>
            <person name="Raj R."/>
            <person name="Weissenberger G."/>
            <person name="Xin Y."/>
            <person name="Zou X."/>
            <person name="Han Y."/>
            <person name="Richards S."/>
            <person name="Worley K."/>
            <person name="Muzny D."/>
            <person name="Gibbs R."/>
        </authorList>
    </citation>
    <scope>NUCLEOTIDE SEQUENCE</scope>
    <source>
        <strain evidence="3">Sampled in the wild</strain>
    </source>
</reference>
<feature type="region of interest" description="Disordered" evidence="1">
    <location>
        <begin position="1"/>
        <end position="23"/>
    </location>
</feature>
<dbReference type="InterPro" id="IPR013783">
    <property type="entry name" value="Ig-like_fold"/>
</dbReference>
<comment type="caution">
    <text evidence="3">The sequence shown here is derived from an EMBL/GenBank/DDBJ whole genome shotgun (WGS) entry which is preliminary data.</text>
</comment>
<sequence length="144" mass="16131">MFPVNTSEGTFMENQGPTFIKEPPPRVDFANVTGARIDCSAQGSPPPTIQWVSQEGKPIRRIPDTRETLSNGSLLFLPFHPSTYRQDVHAATYRCVASNSVGRIISRDVRVRADRYAINNSLVFRCKHPLHQETLPLHASDAQM</sequence>
<dbReference type="Gene3D" id="2.60.40.10">
    <property type="entry name" value="Immunoglobulins"/>
    <property type="match status" value="1"/>
</dbReference>
<evidence type="ECO:0000313" key="4">
    <source>
        <dbReference type="Proteomes" id="UP000792457"/>
    </source>
</evidence>
<dbReference type="EMBL" id="KZ308369">
    <property type="protein sequence ID" value="KAG8228355.1"/>
    <property type="molecule type" value="Genomic_DNA"/>
</dbReference>
<dbReference type="SMART" id="SM00408">
    <property type="entry name" value="IGc2"/>
    <property type="match status" value="1"/>
</dbReference>
<feature type="domain" description="Ig-like" evidence="2">
    <location>
        <begin position="17"/>
        <end position="106"/>
    </location>
</feature>
<evidence type="ECO:0000256" key="1">
    <source>
        <dbReference type="SAM" id="MobiDB-lite"/>
    </source>
</evidence>